<comment type="caution">
    <text evidence="2">The sequence shown here is derived from an EMBL/GenBank/DDBJ whole genome shotgun (WGS) entry which is preliminary data.</text>
</comment>
<gene>
    <name evidence="2" type="ORF">CH333_03100</name>
</gene>
<sequence length="139" mass="15850">MPALADIEPEKGMRVKVFNLDDTEYYGLGYITDVYNGFEPPHCLIKVNDGKEFLDTECDWVDKKNADKIERMEMGRVCFGKKPMRLDDIRKKRDRKPKQEAIAKANEDGNNVTSGEKAKGKGENNETTLQEATKETTED</sequence>
<dbReference type="AlphaFoldDB" id="A0A235BW09"/>
<proteinExistence type="predicted"/>
<name>A0A235BW09_UNCW3</name>
<evidence type="ECO:0000313" key="2">
    <source>
        <dbReference type="EMBL" id="OYD16583.1"/>
    </source>
</evidence>
<evidence type="ECO:0000256" key="1">
    <source>
        <dbReference type="SAM" id="MobiDB-lite"/>
    </source>
</evidence>
<protein>
    <submittedName>
        <fullName evidence="2">Uncharacterized protein</fullName>
    </submittedName>
</protein>
<feature type="compositionally biased region" description="Basic and acidic residues" evidence="1">
    <location>
        <begin position="88"/>
        <end position="107"/>
    </location>
</feature>
<dbReference type="EMBL" id="NOZQ01000060">
    <property type="protein sequence ID" value="OYD16583.1"/>
    <property type="molecule type" value="Genomic_DNA"/>
</dbReference>
<feature type="region of interest" description="Disordered" evidence="1">
    <location>
        <begin position="88"/>
        <end position="139"/>
    </location>
</feature>
<evidence type="ECO:0000313" key="3">
    <source>
        <dbReference type="Proteomes" id="UP000215215"/>
    </source>
</evidence>
<organism evidence="2 3">
    <name type="scientific">candidate division WOR-3 bacterium JGI_Cruoil_03_44_89</name>
    <dbReference type="NCBI Taxonomy" id="1973748"/>
    <lineage>
        <taxon>Bacteria</taxon>
        <taxon>Bacteria division WOR-3</taxon>
    </lineage>
</organism>
<reference evidence="2 3" key="1">
    <citation type="submission" date="2017-07" db="EMBL/GenBank/DDBJ databases">
        <title>Recovery of genomes from metagenomes via a dereplication, aggregation, and scoring strategy.</title>
        <authorList>
            <person name="Sieber C.M."/>
            <person name="Probst A.J."/>
            <person name="Sharrar A."/>
            <person name="Thomas B.C."/>
            <person name="Hess M."/>
            <person name="Tringe S.G."/>
            <person name="Banfield J.F."/>
        </authorList>
    </citation>
    <scope>NUCLEOTIDE SEQUENCE [LARGE SCALE GENOMIC DNA]</scope>
    <source>
        <strain evidence="2">JGI_Cruoil_03_44_89</strain>
    </source>
</reference>
<accession>A0A235BW09</accession>
<dbReference type="Proteomes" id="UP000215215">
    <property type="component" value="Unassembled WGS sequence"/>
</dbReference>